<accession>A0A161YVG2</accession>
<evidence type="ECO:0000313" key="2">
    <source>
        <dbReference type="Proteomes" id="UP000214606"/>
    </source>
</evidence>
<dbReference type="InterPro" id="IPR003772">
    <property type="entry name" value="YceD"/>
</dbReference>
<protein>
    <recommendedName>
        <fullName evidence="3">DUF177 domain-containing protein</fullName>
    </recommendedName>
</protein>
<accession>A0A223E8T8</accession>
<name>A0A161YVG2_9BACI</name>
<dbReference type="Pfam" id="PF02620">
    <property type="entry name" value="YceD"/>
    <property type="match status" value="1"/>
</dbReference>
<sequence length="174" mass="20183">MKWSVHQLYKLQKKGLQINEDVDLYDLVQNHPDLREITPVHVQGHADISSMKVIFHLTITGEMTLPCARTLVDVKYPFEIRTSETFLFSSDEYETSEQTHVVQGEVIDLMPIIHELVLLEIPLQVFSDEEENKQEAAPQEGKFWKLIKKEEQQNKIDPRLASLAKLLDKKENDS</sequence>
<proteinExistence type="predicted"/>
<organism evidence="1 2">
    <name type="scientific">Aeribacillus pallidus</name>
    <dbReference type="NCBI Taxonomy" id="33936"/>
    <lineage>
        <taxon>Bacteria</taxon>
        <taxon>Bacillati</taxon>
        <taxon>Bacillota</taxon>
        <taxon>Bacilli</taxon>
        <taxon>Bacillales</taxon>
        <taxon>Bacillaceae</taxon>
        <taxon>Aeribacillus</taxon>
    </lineage>
</organism>
<gene>
    <name evidence="1" type="ORF">AP3564_16760</name>
</gene>
<evidence type="ECO:0008006" key="3">
    <source>
        <dbReference type="Google" id="ProtNLM"/>
    </source>
</evidence>
<dbReference type="AlphaFoldDB" id="A0A161YVG2"/>
<reference evidence="1 2" key="1">
    <citation type="submission" date="2016-10" db="EMBL/GenBank/DDBJ databases">
        <title>The whole genome sequencing and assembly of Aeribacillus pallidus KCTC3564 strain.</title>
        <authorList>
            <person name="Lee Y.-J."/>
            <person name="Park M.-K."/>
            <person name="Yi H."/>
            <person name="Bahn Y.-S."/>
            <person name="Kim J.F."/>
            <person name="Lee D.-W."/>
        </authorList>
    </citation>
    <scope>NUCLEOTIDE SEQUENCE [LARGE SCALE GENOMIC DNA]</scope>
    <source>
        <strain evidence="1 2">KCTC3564</strain>
    </source>
</reference>
<dbReference type="Proteomes" id="UP000214606">
    <property type="component" value="Chromosome"/>
</dbReference>
<dbReference type="EMBL" id="CP017703">
    <property type="protein sequence ID" value="ASS91666.1"/>
    <property type="molecule type" value="Genomic_DNA"/>
</dbReference>
<evidence type="ECO:0000313" key="1">
    <source>
        <dbReference type="EMBL" id="ASS91666.1"/>
    </source>
</evidence>
<dbReference type="KEGG" id="apak:AP3564_16760"/>
<dbReference type="RefSeq" id="WP_066251834.1">
    <property type="nucleotide sequence ID" value="NZ_CP017703.1"/>
</dbReference>